<dbReference type="InterPro" id="IPR042099">
    <property type="entry name" value="ANL_N_sf"/>
</dbReference>
<evidence type="ECO:0000259" key="3">
    <source>
        <dbReference type="Pfam" id="PF00501"/>
    </source>
</evidence>
<gene>
    <name evidence="4" type="ORF">BOTCAL_1259g00010</name>
</gene>
<evidence type="ECO:0000256" key="1">
    <source>
        <dbReference type="ARBA" id="ARBA00022450"/>
    </source>
</evidence>
<dbReference type="STRING" id="38488.A0A4Y8CCV5"/>
<reference evidence="4 5" key="1">
    <citation type="submission" date="2017-11" db="EMBL/GenBank/DDBJ databases">
        <title>Comparative genomics of Botrytis spp.</title>
        <authorList>
            <person name="Valero-Jimenez C.A."/>
            <person name="Tapia P."/>
            <person name="Veloso J."/>
            <person name="Silva-Moreno E."/>
            <person name="Staats M."/>
            <person name="Valdes J.H."/>
            <person name="Van Kan J.A.L."/>
        </authorList>
    </citation>
    <scope>NUCLEOTIDE SEQUENCE [LARGE SCALE GENOMIC DNA]</scope>
    <source>
        <strain evidence="4 5">MUCL2830</strain>
    </source>
</reference>
<sequence>MATERLNKFRHAVQAVGSEQLLPNAVDQIAETDPGRMYAEIPFSIRTFDAGFRSVSYVDLANAVNGMAWWIHRTLGSSSTREPLCYMGPNDLIRNIVLLANCKAGYSTLMMTPRFNAIAHDNFIKQCNCNKIIIPQGSEPADKSIIALYDKVLRAPTLEKLFSEKFPHFKFEKSFREVKAEPLVILHTSGTTGFPKPIIWTHEYVASYVKERRLDPPKGFESTDRLMLGGKLICSFPPAHAGPTWVTLLFTVYCGSTMVYLLSSTLPTVSMLVECVRHKKVDALMLVPPQIEELAINSEALQIISQNGETMFYAGGDVTIAAGDTISSKMKLVTTCGSTEQGFWHTIYPTRTWNPKIWKYMRVHPAQKLTFRHQSEDLFEATYTLNESSDGYKQSIFTIFPQNPVYPTGDLFSPHADDPELWQFRGRADDMQSFITAEKFYPTQMERIIGAHPGVTAVLFVGTRRPKGALLVELRNPSEDKVAFLESLWPLVEEANKPVPYTAKITKDMILITDEALPMARSVKGTIERRGTVRLYEQKLDVLYAVHA</sequence>
<dbReference type="InterPro" id="IPR000873">
    <property type="entry name" value="AMP-dep_synth/lig_dom"/>
</dbReference>
<keyword evidence="5" id="KW-1185">Reference proteome</keyword>
<comment type="caution">
    <text evidence="4">The sequence shown here is derived from an EMBL/GenBank/DDBJ whole genome shotgun (WGS) entry which is preliminary data.</text>
</comment>
<evidence type="ECO:0000313" key="5">
    <source>
        <dbReference type="Proteomes" id="UP000297299"/>
    </source>
</evidence>
<dbReference type="Pfam" id="PF23562">
    <property type="entry name" value="AMP-binding_C_3"/>
    <property type="match status" value="1"/>
</dbReference>
<dbReference type="Proteomes" id="UP000297299">
    <property type="component" value="Unassembled WGS sequence"/>
</dbReference>
<dbReference type="InterPro" id="IPR051414">
    <property type="entry name" value="Adenylate-forming_Reductase"/>
</dbReference>
<protein>
    <recommendedName>
        <fullName evidence="3">AMP-dependent synthetase/ligase domain-containing protein</fullName>
    </recommendedName>
</protein>
<organism evidence="4 5">
    <name type="scientific">Botryotinia calthae</name>
    <dbReference type="NCBI Taxonomy" id="38488"/>
    <lineage>
        <taxon>Eukaryota</taxon>
        <taxon>Fungi</taxon>
        <taxon>Dikarya</taxon>
        <taxon>Ascomycota</taxon>
        <taxon>Pezizomycotina</taxon>
        <taxon>Leotiomycetes</taxon>
        <taxon>Helotiales</taxon>
        <taxon>Sclerotiniaceae</taxon>
        <taxon>Botryotinia</taxon>
    </lineage>
</organism>
<dbReference type="AlphaFoldDB" id="A0A4Y8CCV5"/>
<evidence type="ECO:0000313" key="4">
    <source>
        <dbReference type="EMBL" id="TEY25855.1"/>
    </source>
</evidence>
<keyword evidence="1" id="KW-0596">Phosphopantetheine</keyword>
<keyword evidence="2" id="KW-0597">Phosphoprotein</keyword>
<dbReference type="Gene3D" id="3.40.50.12780">
    <property type="entry name" value="N-terminal domain of ligase-like"/>
    <property type="match status" value="1"/>
</dbReference>
<dbReference type="EMBL" id="PHWZ01001255">
    <property type="protein sequence ID" value="TEY25855.1"/>
    <property type="molecule type" value="Genomic_DNA"/>
</dbReference>
<dbReference type="SUPFAM" id="SSF56801">
    <property type="entry name" value="Acetyl-CoA synthetase-like"/>
    <property type="match status" value="1"/>
</dbReference>
<feature type="domain" description="AMP-dependent synthetase/ligase" evidence="3">
    <location>
        <begin position="51"/>
        <end position="347"/>
    </location>
</feature>
<dbReference type="OrthoDB" id="429813at2759"/>
<dbReference type="PROSITE" id="PS00455">
    <property type="entry name" value="AMP_BINDING"/>
    <property type="match status" value="1"/>
</dbReference>
<dbReference type="PANTHER" id="PTHR43439:SF2">
    <property type="entry name" value="ENZYME, PUTATIVE (JCVI)-RELATED"/>
    <property type="match status" value="1"/>
</dbReference>
<name>A0A4Y8CCV5_9HELO</name>
<accession>A0A4Y8CCV5</accession>
<dbReference type="Pfam" id="PF00501">
    <property type="entry name" value="AMP-binding"/>
    <property type="match status" value="1"/>
</dbReference>
<dbReference type="InterPro" id="IPR020845">
    <property type="entry name" value="AMP-binding_CS"/>
</dbReference>
<proteinExistence type="predicted"/>
<evidence type="ECO:0000256" key="2">
    <source>
        <dbReference type="ARBA" id="ARBA00022553"/>
    </source>
</evidence>
<dbReference type="PANTHER" id="PTHR43439">
    <property type="entry name" value="PHENYLACETATE-COENZYME A LIGASE"/>
    <property type="match status" value="1"/>
</dbReference>